<reference evidence="2 3" key="1">
    <citation type="journal article" date="2018" name="Nat. Ecol. Evol.">
        <title>Pezizomycetes genomes reveal the molecular basis of ectomycorrhizal truffle lifestyle.</title>
        <authorList>
            <person name="Murat C."/>
            <person name="Payen T."/>
            <person name="Noel B."/>
            <person name="Kuo A."/>
            <person name="Morin E."/>
            <person name="Chen J."/>
            <person name="Kohler A."/>
            <person name="Krizsan K."/>
            <person name="Balestrini R."/>
            <person name="Da Silva C."/>
            <person name="Montanini B."/>
            <person name="Hainaut M."/>
            <person name="Levati E."/>
            <person name="Barry K.W."/>
            <person name="Belfiori B."/>
            <person name="Cichocki N."/>
            <person name="Clum A."/>
            <person name="Dockter R.B."/>
            <person name="Fauchery L."/>
            <person name="Guy J."/>
            <person name="Iotti M."/>
            <person name="Le Tacon F."/>
            <person name="Lindquist E.A."/>
            <person name="Lipzen A."/>
            <person name="Malagnac F."/>
            <person name="Mello A."/>
            <person name="Molinier V."/>
            <person name="Miyauchi S."/>
            <person name="Poulain J."/>
            <person name="Riccioni C."/>
            <person name="Rubini A."/>
            <person name="Sitrit Y."/>
            <person name="Splivallo R."/>
            <person name="Traeger S."/>
            <person name="Wang M."/>
            <person name="Zifcakova L."/>
            <person name="Wipf D."/>
            <person name="Zambonelli A."/>
            <person name="Paolocci F."/>
            <person name="Nowrousian M."/>
            <person name="Ottonello S."/>
            <person name="Baldrian P."/>
            <person name="Spatafora J.W."/>
            <person name="Henrissat B."/>
            <person name="Nagy L.G."/>
            <person name="Aury J.M."/>
            <person name="Wincker P."/>
            <person name="Grigoriev I.V."/>
            <person name="Bonfante P."/>
            <person name="Martin F.M."/>
        </authorList>
    </citation>
    <scope>NUCLEOTIDE SEQUENCE [LARGE SCALE GENOMIC DNA]</scope>
    <source>
        <strain evidence="2 3">RN42</strain>
    </source>
</reference>
<evidence type="ECO:0000313" key="2">
    <source>
        <dbReference type="EMBL" id="RPA85810.1"/>
    </source>
</evidence>
<keyword evidence="3" id="KW-1185">Reference proteome</keyword>
<dbReference type="GO" id="GO:0000981">
    <property type="term" value="F:DNA-binding transcription factor activity, RNA polymerase II-specific"/>
    <property type="evidence" value="ECO:0007669"/>
    <property type="project" value="InterPro"/>
</dbReference>
<dbReference type="CDD" id="cd00067">
    <property type="entry name" value="GAL4"/>
    <property type="match status" value="1"/>
</dbReference>
<evidence type="ECO:0008006" key="4">
    <source>
        <dbReference type="Google" id="ProtNLM"/>
    </source>
</evidence>
<protein>
    <recommendedName>
        <fullName evidence="4">Zn(2)-C6 fungal-type domain-containing protein</fullName>
    </recommendedName>
</protein>
<dbReference type="InterPro" id="IPR001138">
    <property type="entry name" value="Zn2Cys6_DnaBD"/>
</dbReference>
<evidence type="ECO:0000313" key="3">
    <source>
        <dbReference type="Proteomes" id="UP000275078"/>
    </source>
</evidence>
<accession>A0A3N4INS8</accession>
<dbReference type="Proteomes" id="UP000275078">
    <property type="component" value="Unassembled WGS sequence"/>
</dbReference>
<keyword evidence="1" id="KW-0539">Nucleus</keyword>
<dbReference type="AlphaFoldDB" id="A0A3N4INS8"/>
<gene>
    <name evidence="2" type="ORF">BJ508DRAFT_411783</name>
</gene>
<name>A0A3N4INS8_ASCIM</name>
<organism evidence="2 3">
    <name type="scientific">Ascobolus immersus RN42</name>
    <dbReference type="NCBI Taxonomy" id="1160509"/>
    <lineage>
        <taxon>Eukaryota</taxon>
        <taxon>Fungi</taxon>
        <taxon>Dikarya</taxon>
        <taxon>Ascomycota</taxon>
        <taxon>Pezizomycotina</taxon>
        <taxon>Pezizomycetes</taxon>
        <taxon>Pezizales</taxon>
        <taxon>Ascobolaceae</taxon>
        <taxon>Ascobolus</taxon>
    </lineage>
</organism>
<evidence type="ECO:0000256" key="1">
    <source>
        <dbReference type="ARBA" id="ARBA00023242"/>
    </source>
</evidence>
<proteinExistence type="predicted"/>
<dbReference type="GO" id="GO:0008270">
    <property type="term" value="F:zinc ion binding"/>
    <property type="evidence" value="ECO:0007669"/>
    <property type="project" value="InterPro"/>
</dbReference>
<dbReference type="EMBL" id="ML119652">
    <property type="protein sequence ID" value="RPA85810.1"/>
    <property type="molecule type" value="Genomic_DNA"/>
</dbReference>
<sequence length="560" mass="63047">MPSMLDTEHNDVYHAGYVIWNWDLDHLTPEPDVQEQTSDELGMYFYGDSQAQQLPTAQRAFGSESIMTSHMRLNLHPTPRVSQDRNTADDHASYAGLHSGIFQFLPEHFSFGTLLQSDLESLGDVTLKSQPVIGADYSVRNGFEFTCMPFDIRLRDSTFTTERMLHVTDQQTMQHSIQATTTLHSSNRCKTRQIDIIGVDATQQACNADFCRRPEYSDTVRSSAAYPGTSLPLPSGSLHQKRKADLVVGSSRDVLQLESKQSKRSRGKDSCIRCKLKKKKCTGAYENCDSCVELWNRMSFAHGDGNLCYGLCIRKSLLRIWFSIEPKLKQHCTSGSNGIIQLVRLHSHFEKSISNIQMWTERVPDLLHHNNRECFKIQDSDRILLNETVSYYRNSVRLLSSETTATDAALFGILKHALMKVDSFVEGKLPKGDGLSIYLLITLVEDIFLITNCRFLTSKLDQSAVPSSYGSFEEAAQVLESATASISRAFLGINSGSASTKYGNYCGGCGNKIMALDGNGRCWRCEENSHGVSNRPPGYLKCWRRWEKRISYEDLVLNKT</sequence>